<feature type="compositionally biased region" description="Basic and acidic residues" evidence="5">
    <location>
        <begin position="770"/>
        <end position="783"/>
    </location>
</feature>
<feature type="region of interest" description="Disordered" evidence="5">
    <location>
        <begin position="550"/>
        <end position="615"/>
    </location>
</feature>
<feature type="compositionally biased region" description="Low complexity" evidence="5">
    <location>
        <begin position="435"/>
        <end position="454"/>
    </location>
</feature>
<feature type="compositionally biased region" description="Low complexity" evidence="5">
    <location>
        <begin position="149"/>
        <end position="206"/>
    </location>
</feature>
<evidence type="ECO:0000259" key="6">
    <source>
        <dbReference type="PROSITE" id="PS50089"/>
    </source>
</evidence>
<feature type="compositionally biased region" description="Polar residues" evidence="5">
    <location>
        <begin position="1418"/>
        <end position="1430"/>
    </location>
</feature>
<dbReference type="PANTHER" id="PTHR37393">
    <property type="entry name" value="AT-RICH INTERACTIVE DOMAIN-CONTAINING PROTEIN 1A-LIKE"/>
    <property type="match status" value="1"/>
</dbReference>
<dbReference type="PROSITE" id="PS50089">
    <property type="entry name" value="ZF_RING_2"/>
    <property type="match status" value="1"/>
</dbReference>
<feature type="region of interest" description="Disordered" evidence="5">
    <location>
        <begin position="319"/>
        <end position="396"/>
    </location>
</feature>
<feature type="region of interest" description="Disordered" evidence="5">
    <location>
        <begin position="417"/>
        <end position="516"/>
    </location>
</feature>
<feature type="compositionally biased region" description="Polar residues" evidence="5">
    <location>
        <begin position="550"/>
        <end position="559"/>
    </location>
</feature>
<feature type="region of interest" description="Disordered" evidence="5">
    <location>
        <begin position="278"/>
        <end position="299"/>
    </location>
</feature>
<feature type="compositionally biased region" description="Low complexity" evidence="5">
    <location>
        <begin position="347"/>
        <end position="394"/>
    </location>
</feature>
<gene>
    <name evidence="7" type="ORF">CMV_007926</name>
</gene>
<evidence type="ECO:0000256" key="4">
    <source>
        <dbReference type="PROSITE-ProRule" id="PRU00175"/>
    </source>
</evidence>
<proteinExistence type="predicted"/>
<keyword evidence="1" id="KW-0479">Metal-binding</keyword>
<feature type="region of interest" description="Disordered" evidence="5">
    <location>
        <begin position="1410"/>
        <end position="1430"/>
    </location>
</feature>
<dbReference type="Proteomes" id="UP000737018">
    <property type="component" value="Unassembled WGS sequence"/>
</dbReference>
<feature type="region of interest" description="Disordered" evidence="5">
    <location>
        <begin position="1109"/>
        <end position="1131"/>
    </location>
</feature>
<dbReference type="PANTHER" id="PTHR37393:SF1">
    <property type="entry name" value="AT-RICH INTERACTIVE DOMAIN-CONTAINING PROTEIN 1A-LIKE"/>
    <property type="match status" value="1"/>
</dbReference>
<name>A0A8J4RNG9_9ROSI</name>
<dbReference type="Gene3D" id="3.30.40.10">
    <property type="entry name" value="Zinc/RING finger domain, C3HC4 (zinc finger)"/>
    <property type="match status" value="1"/>
</dbReference>
<feature type="compositionally biased region" description="Low complexity" evidence="5">
    <location>
        <begin position="918"/>
        <end position="931"/>
    </location>
</feature>
<feature type="compositionally biased region" description="Polar residues" evidence="5">
    <location>
        <begin position="640"/>
        <end position="659"/>
    </location>
</feature>
<evidence type="ECO:0000256" key="2">
    <source>
        <dbReference type="ARBA" id="ARBA00022771"/>
    </source>
</evidence>
<keyword evidence="8" id="KW-1185">Reference proteome</keyword>
<feature type="compositionally biased region" description="Polar residues" evidence="5">
    <location>
        <begin position="457"/>
        <end position="493"/>
    </location>
</feature>
<feature type="region of interest" description="Disordered" evidence="5">
    <location>
        <begin position="745"/>
        <end position="1014"/>
    </location>
</feature>
<feature type="compositionally biased region" description="Basic and acidic residues" evidence="5">
    <location>
        <begin position="660"/>
        <end position="675"/>
    </location>
</feature>
<keyword evidence="2 4" id="KW-0863">Zinc-finger</keyword>
<dbReference type="SUPFAM" id="SSF57850">
    <property type="entry name" value="RING/U-box"/>
    <property type="match status" value="1"/>
</dbReference>
<feature type="compositionally biased region" description="Basic and acidic residues" evidence="5">
    <location>
        <begin position="745"/>
        <end position="763"/>
    </location>
</feature>
<dbReference type="OrthoDB" id="9049620at2759"/>
<feature type="domain" description="RING-type" evidence="6">
    <location>
        <begin position="20"/>
        <end position="59"/>
    </location>
</feature>
<organism evidence="7 8">
    <name type="scientific">Castanea mollissima</name>
    <name type="common">Chinese chestnut</name>
    <dbReference type="NCBI Taxonomy" id="60419"/>
    <lineage>
        <taxon>Eukaryota</taxon>
        <taxon>Viridiplantae</taxon>
        <taxon>Streptophyta</taxon>
        <taxon>Embryophyta</taxon>
        <taxon>Tracheophyta</taxon>
        <taxon>Spermatophyta</taxon>
        <taxon>Magnoliopsida</taxon>
        <taxon>eudicotyledons</taxon>
        <taxon>Gunneridae</taxon>
        <taxon>Pentapetalae</taxon>
        <taxon>rosids</taxon>
        <taxon>fabids</taxon>
        <taxon>Fagales</taxon>
        <taxon>Fagaceae</taxon>
        <taxon>Castanea</taxon>
    </lineage>
</organism>
<dbReference type="CDD" id="cd16449">
    <property type="entry name" value="RING-HC"/>
    <property type="match status" value="1"/>
</dbReference>
<feature type="region of interest" description="Disordered" evidence="5">
    <location>
        <begin position="640"/>
        <end position="715"/>
    </location>
</feature>
<dbReference type="GO" id="GO:0008270">
    <property type="term" value="F:zinc ion binding"/>
    <property type="evidence" value="ECO:0007669"/>
    <property type="project" value="UniProtKB-KW"/>
</dbReference>
<evidence type="ECO:0000256" key="3">
    <source>
        <dbReference type="ARBA" id="ARBA00022833"/>
    </source>
</evidence>
<protein>
    <recommendedName>
        <fullName evidence="6">RING-type domain-containing protein</fullName>
    </recommendedName>
</protein>
<feature type="compositionally biased region" description="Polar residues" evidence="5">
    <location>
        <begin position="792"/>
        <end position="811"/>
    </location>
</feature>
<feature type="compositionally biased region" description="Polar residues" evidence="5">
    <location>
        <begin position="569"/>
        <end position="591"/>
    </location>
</feature>
<evidence type="ECO:0000313" key="8">
    <source>
        <dbReference type="Proteomes" id="UP000737018"/>
    </source>
</evidence>
<dbReference type="InterPro" id="IPR013083">
    <property type="entry name" value="Znf_RING/FYVE/PHD"/>
</dbReference>
<comment type="caution">
    <text evidence="7">The sequence shown here is derived from an EMBL/GenBank/DDBJ whole genome shotgun (WGS) entry which is preliminary data.</text>
</comment>
<evidence type="ECO:0000313" key="7">
    <source>
        <dbReference type="EMBL" id="KAF3968162.1"/>
    </source>
</evidence>
<dbReference type="EMBL" id="JRKL02000807">
    <property type="protein sequence ID" value="KAF3968162.1"/>
    <property type="molecule type" value="Genomic_DNA"/>
</dbReference>
<feature type="compositionally biased region" description="Basic and acidic residues" evidence="5">
    <location>
        <begin position="686"/>
        <end position="701"/>
    </location>
</feature>
<evidence type="ECO:0000256" key="1">
    <source>
        <dbReference type="ARBA" id="ARBA00022723"/>
    </source>
</evidence>
<feature type="region of interest" description="Disordered" evidence="5">
    <location>
        <begin position="141"/>
        <end position="206"/>
    </location>
</feature>
<dbReference type="SUPFAM" id="SSF49599">
    <property type="entry name" value="TRAF domain-like"/>
    <property type="match status" value="1"/>
</dbReference>
<reference evidence="7" key="1">
    <citation type="submission" date="2020-03" db="EMBL/GenBank/DDBJ databases">
        <title>Castanea mollissima Vanexum genome sequencing.</title>
        <authorList>
            <person name="Staton M."/>
        </authorList>
    </citation>
    <scope>NUCLEOTIDE SEQUENCE</scope>
    <source>
        <tissue evidence="7">Leaf</tissue>
    </source>
</reference>
<accession>A0A8J4RNG9</accession>
<dbReference type="InterPro" id="IPR017907">
    <property type="entry name" value="Znf_RING_CS"/>
</dbReference>
<evidence type="ECO:0000256" key="5">
    <source>
        <dbReference type="SAM" id="MobiDB-lite"/>
    </source>
</evidence>
<keyword evidence="3" id="KW-0862">Zinc</keyword>
<sequence>MGFDNECILNIQTLAGEYFCPVCRLLVYPNEALQSQCTHLYCKPCLTYVVGTTRACPYDGYLVTEADSKPLIESNKALAETIGKIAVHCLYHRSGCAWQGPLSECTSHCTGCAFGNSPVVCNRCGIQIVHRQVQEHAQNCPGVQPQAEGAQDTSATGGTATADQTQTATQAGTTPQAQTSQTTAATIPGQDPNQQANPNSQAQALAQSAVATSEQWYQQQQQYQQYYQQYPGYDPYQQQYQQYYPYQQPTVPQYQQQQLQGHTPHVTVQHQPQAYMQPQPHIQPQPQLQSQPHGQSQLHVQAPAVAQPQNQAQVNLQQQPLTAVQPHSQIQSQTQPAPSHPHPQPQPHLTQPHPQQHVPMPQYQQPHHQMQHPQLQIQQQAHQHPTSQAQPHSQAQLQAPVHLHLNPNATQMQLPSAHAVTGHQSYPQPQPQPQPHQQVHPVAPQQHPMQMHPQGGFQPQTQHPGQMPSQYPQQHTTMRPTHSHGTLPNQQQVALLPSPGQGQNIPPAQQQPVQQPGHPILQRPVMQQVQQPAHQYAQQQPFVLQGPFVQQQMPTQSQLRPPGPPHSYPQHTTAYPQMQQNLPLSHGSQNVAGRPVLPNLGVQSHPYPQHAGGVQARQIHPGASQPAVNQTNILRNSNQVQVSTEQQSGVTSRPTSVGDQKAESSSENAVKKDSNDLGAGLGADAGDGKTVKSETESKDNGDAEPGSRAYENGELVMRMKEEVTESTSEHLKSSKSGEFVTEIKKDVENSATEDRESQDDHLLKKPQLQESEHVEKLSGKLQKDTGGIQQPDEGSQTLSTISAPVSRSPAQNVIPKGSVAHGPGVDEYRGFPPPGQVQPGGFMQPSHPGPIADQGRHFGPSTLQQRPGAPLLQTAPHALPHYPHTAGHPPTQFRPQGPGHAPEHFQPPVFKQSQGLEIPPGGISGPGSAPSFGRGTGYHGFPHQNFESQSVAPQGPHSQGHALPSHAAASRMSQGESVGGPPFGILPPGAIDSHGGMARAPPHGPEGLMGQQRPTNPMETELFINHRPGYMDGRRPDPHLPGSLGLGPVGQPSGVMRNNGPPGLESSFSHGLRDDRFKPFPDERSNSFPAGRHVTDKGEFEDDLKQFPRPSRLDAEPLPKFGSYSSRPHDIGPHGLNYDTGLKLDPGAGGARSRFLPPFDRGERPVGLPDSSNIHPDFLGPVTGYGRRHMDGLAPRSPVREYPGISSHGFGGLPGQLGPDDFDGSESRRFGDPIGKSFHESRFPILPSHLRRGEFEGPGKLRMSEHLRSGELIGLDGHLRRGEHMGPQNMPSHLRLGEPIGFGDYPGHPRMGELAGLGNFEPFGAGNRPGHPRFGESGFRSSFPLQGFPNDAGIDTGEMESFGNLRKRKAASMGWCRICKVDCETVEGLELHSQTREHQKMAMDMVRSIKQNAKKQKQTSGDNSSFEDASKSRNTSFEGLILAIDPSCLFSTFRMVYVSFVISGCFPVYGDGLELKCSGRFHH</sequence>
<feature type="compositionally biased region" description="Low complexity" evidence="5">
    <location>
        <begin position="506"/>
        <end position="516"/>
    </location>
</feature>
<dbReference type="PROSITE" id="PS00518">
    <property type="entry name" value="ZF_RING_1"/>
    <property type="match status" value="1"/>
</dbReference>
<dbReference type="InterPro" id="IPR001841">
    <property type="entry name" value="Znf_RING"/>
</dbReference>